<organism evidence="2 3">
    <name type="scientific">Hyaloscypha bicolor E</name>
    <dbReference type="NCBI Taxonomy" id="1095630"/>
    <lineage>
        <taxon>Eukaryota</taxon>
        <taxon>Fungi</taxon>
        <taxon>Dikarya</taxon>
        <taxon>Ascomycota</taxon>
        <taxon>Pezizomycotina</taxon>
        <taxon>Leotiomycetes</taxon>
        <taxon>Helotiales</taxon>
        <taxon>Hyaloscyphaceae</taxon>
        <taxon>Hyaloscypha</taxon>
        <taxon>Hyaloscypha bicolor</taxon>
    </lineage>
</organism>
<dbReference type="RefSeq" id="XP_024741164.1">
    <property type="nucleotide sequence ID" value="XM_024876703.1"/>
</dbReference>
<dbReference type="Proteomes" id="UP000235371">
    <property type="component" value="Unassembled WGS sequence"/>
</dbReference>
<dbReference type="CDD" id="cd03139">
    <property type="entry name" value="GATase1_PfpI_2"/>
    <property type="match status" value="1"/>
</dbReference>
<feature type="domain" description="DJ-1/PfpI" evidence="1">
    <location>
        <begin position="47"/>
        <end position="220"/>
    </location>
</feature>
<keyword evidence="3" id="KW-1185">Reference proteome</keyword>
<dbReference type="STRING" id="1095630.A0A2J6TML1"/>
<dbReference type="GeneID" id="36584782"/>
<dbReference type="Pfam" id="PF01965">
    <property type="entry name" value="DJ-1_PfpI"/>
    <property type="match status" value="1"/>
</dbReference>
<evidence type="ECO:0000313" key="3">
    <source>
        <dbReference type="Proteomes" id="UP000235371"/>
    </source>
</evidence>
<evidence type="ECO:0000313" key="2">
    <source>
        <dbReference type="EMBL" id="PMD64260.1"/>
    </source>
</evidence>
<dbReference type="InterPro" id="IPR052158">
    <property type="entry name" value="INH-QAR"/>
</dbReference>
<dbReference type="SUPFAM" id="SSF52317">
    <property type="entry name" value="Class I glutamine amidotransferase-like"/>
    <property type="match status" value="1"/>
</dbReference>
<dbReference type="PANTHER" id="PTHR43130">
    <property type="entry name" value="ARAC-FAMILY TRANSCRIPTIONAL REGULATOR"/>
    <property type="match status" value="1"/>
</dbReference>
<dbReference type="InterPro" id="IPR029062">
    <property type="entry name" value="Class_I_gatase-like"/>
</dbReference>
<dbReference type="AlphaFoldDB" id="A0A2J6TML1"/>
<dbReference type="InterPro" id="IPR002818">
    <property type="entry name" value="DJ-1/PfpI"/>
</dbReference>
<accession>A0A2J6TML1</accession>
<reference evidence="2 3" key="1">
    <citation type="submission" date="2016-04" db="EMBL/GenBank/DDBJ databases">
        <title>A degradative enzymes factory behind the ericoid mycorrhizal symbiosis.</title>
        <authorList>
            <consortium name="DOE Joint Genome Institute"/>
            <person name="Martino E."/>
            <person name="Morin E."/>
            <person name="Grelet G."/>
            <person name="Kuo A."/>
            <person name="Kohler A."/>
            <person name="Daghino S."/>
            <person name="Barry K."/>
            <person name="Choi C."/>
            <person name="Cichocki N."/>
            <person name="Clum A."/>
            <person name="Copeland A."/>
            <person name="Hainaut M."/>
            <person name="Haridas S."/>
            <person name="Labutti K."/>
            <person name="Lindquist E."/>
            <person name="Lipzen A."/>
            <person name="Khouja H.-R."/>
            <person name="Murat C."/>
            <person name="Ohm R."/>
            <person name="Olson A."/>
            <person name="Spatafora J."/>
            <person name="Veneault-Fourrey C."/>
            <person name="Henrissat B."/>
            <person name="Grigoriev I."/>
            <person name="Martin F."/>
            <person name="Perotto S."/>
        </authorList>
    </citation>
    <scope>NUCLEOTIDE SEQUENCE [LARGE SCALE GENOMIC DNA]</scope>
    <source>
        <strain evidence="2 3">E</strain>
    </source>
</reference>
<dbReference type="Gene3D" id="3.40.50.880">
    <property type="match status" value="1"/>
</dbReference>
<dbReference type="EMBL" id="KZ613769">
    <property type="protein sequence ID" value="PMD64260.1"/>
    <property type="molecule type" value="Genomic_DNA"/>
</dbReference>
<proteinExistence type="predicted"/>
<name>A0A2J6TML1_9HELO</name>
<protein>
    <submittedName>
        <fullName evidence="2">DJ-1/PfpI family protein</fullName>
    </submittedName>
</protein>
<dbReference type="OrthoDB" id="543156at2759"/>
<gene>
    <name evidence="2" type="ORF">K444DRAFT_555354</name>
</gene>
<sequence>MTYRQLPHITNLFRAQQLRTRVAAVSSTKSPKRAMSSKQSKPVNFGIILFPAFQALDVFGPLDALSLLSRTNNMHLYTIANTVDPVSTQLPQDKQPSDSDFGQLVVPTHTFKTAPPLDVLVVPGGQGSRAAGLEPAIDFIKEVYPSLQYIISICTGARLVAQAGVLDGKRATTNKLSWQSTITVRSEVDWVHRARWVQDGNVWTSSGISAGIDATLAWIEHVHGTNVAKAIADRMEYNRVTDAGDDPFAELYGLTKKS</sequence>
<dbReference type="PANTHER" id="PTHR43130:SF15">
    <property type="entry name" value="THIJ_PFPI FAMILY PROTEIN (AFU_ORTHOLOGUE AFUA_5G14240)"/>
    <property type="match status" value="1"/>
</dbReference>
<evidence type="ECO:0000259" key="1">
    <source>
        <dbReference type="Pfam" id="PF01965"/>
    </source>
</evidence>
<dbReference type="InParanoid" id="A0A2J6TML1"/>